<dbReference type="InterPro" id="IPR010621">
    <property type="entry name" value="DUF1214"/>
</dbReference>
<reference evidence="3" key="1">
    <citation type="submission" date="2018-07" db="EMBL/GenBank/DDBJ databases">
        <title>Genome Structure of the Opportunistic Pathogen Paracoccus yeei (Alphaproteobacteria) and Identification of Putative Virulence Factors.</title>
        <authorList>
            <person name="Lasek R."/>
            <person name="Szuplewska M."/>
            <person name="Mitura M."/>
            <person name="Decewicz P."/>
            <person name="Chmielowska C."/>
            <person name="Pawlot A."/>
            <person name="Sentkowska D."/>
            <person name="Czarnecki J."/>
            <person name="Bartosik D."/>
        </authorList>
    </citation>
    <scope>NUCLEOTIDE SEQUENCE [LARGE SCALE GENOMIC DNA]</scope>
    <source>
        <strain evidence="3">CCUG 32053</strain>
        <plasmid evidence="3">pyee1</plasmid>
    </source>
</reference>
<dbReference type="PANTHER" id="PTHR36509:SF2">
    <property type="entry name" value="BLL3101 PROTEIN"/>
    <property type="match status" value="1"/>
</dbReference>
<dbReference type="Proteomes" id="UP000272010">
    <property type="component" value="Plasmid pYEE1"/>
</dbReference>
<proteinExistence type="predicted"/>
<dbReference type="SUPFAM" id="SSF160935">
    <property type="entry name" value="VPA0735-like"/>
    <property type="match status" value="1"/>
</dbReference>
<protein>
    <submittedName>
        <fullName evidence="2">DUF1254 domain-containing protein</fullName>
    </submittedName>
</protein>
<evidence type="ECO:0000313" key="3">
    <source>
        <dbReference type="Proteomes" id="UP000272010"/>
    </source>
</evidence>
<accession>A0A386US38</accession>
<dbReference type="Gene3D" id="2.60.120.600">
    <property type="entry name" value="Domain of unknown function DUF1214, C-terminal domain"/>
    <property type="match status" value="1"/>
</dbReference>
<gene>
    <name evidence="2" type="ORF">PY32053_03546</name>
</gene>
<sequence length="141" mass="16025">MNYSGIWANTADEAMYFVATRDSNEEPLDRTHSYVMHFPADRLPDGVVDAYWSVILVGVPDYRVVENDLDRYNFNSNSDLTKEPDGSLKVAVGPEPVSGVPESNWLPSRSGQPFSLTFRTYVPKEIVREGEWQRVPLERAQ</sequence>
<geneLocation type="plasmid" evidence="3">
    <name>pyee1</name>
</geneLocation>
<feature type="domain" description="DUF1214" evidence="1">
    <location>
        <begin position="13"/>
        <end position="125"/>
    </location>
</feature>
<evidence type="ECO:0000313" key="2">
    <source>
        <dbReference type="EMBL" id="AYF03109.1"/>
    </source>
</evidence>
<organism evidence="2 3">
    <name type="scientific">Paracoccus yeei</name>
    <dbReference type="NCBI Taxonomy" id="147645"/>
    <lineage>
        <taxon>Bacteria</taxon>
        <taxon>Pseudomonadati</taxon>
        <taxon>Pseudomonadota</taxon>
        <taxon>Alphaproteobacteria</taxon>
        <taxon>Rhodobacterales</taxon>
        <taxon>Paracoccaceae</taxon>
        <taxon>Paracoccus</taxon>
    </lineage>
</organism>
<dbReference type="PANTHER" id="PTHR36509">
    <property type="entry name" value="BLL3101 PROTEIN"/>
    <property type="match status" value="1"/>
</dbReference>
<dbReference type="AlphaFoldDB" id="A0A386US38"/>
<dbReference type="InterPro" id="IPR037049">
    <property type="entry name" value="DUF1214_C_sf"/>
</dbReference>
<name>A0A386US38_9RHOB</name>
<evidence type="ECO:0000259" key="1">
    <source>
        <dbReference type="Pfam" id="PF06742"/>
    </source>
</evidence>
<dbReference type="EMBL" id="CP031079">
    <property type="protein sequence ID" value="AYF03109.1"/>
    <property type="molecule type" value="Genomic_DNA"/>
</dbReference>
<dbReference type="Pfam" id="PF06742">
    <property type="entry name" value="DUF1214"/>
    <property type="match status" value="1"/>
</dbReference>
<keyword evidence="2" id="KW-0614">Plasmid</keyword>